<dbReference type="Proteomes" id="UP000663131">
    <property type="component" value="Chromosome 6"/>
</dbReference>
<evidence type="ECO:0000313" key="4">
    <source>
        <dbReference type="EMBL" id="KAF6007492.1"/>
    </source>
</evidence>
<comment type="subcellular location">
    <subcellularLocation>
        <location evidence="3">Mitochondrion inner membrane</location>
    </subcellularLocation>
</comment>
<organism evidence="4 6">
    <name type="scientific">Dekkera bruxellensis</name>
    <name type="common">Brettanomyces custersii</name>
    <dbReference type="NCBI Taxonomy" id="5007"/>
    <lineage>
        <taxon>Eukaryota</taxon>
        <taxon>Fungi</taxon>
        <taxon>Dikarya</taxon>
        <taxon>Ascomycota</taxon>
        <taxon>Saccharomycotina</taxon>
        <taxon>Pichiomycetes</taxon>
        <taxon>Pichiales</taxon>
        <taxon>Pichiaceae</taxon>
        <taxon>Brettanomyces</taxon>
    </lineage>
</organism>
<keyword evidence="3" id="KW-0472">Membrane</keyword>
<dbReference type="OrthoDB" id="6224010at2759"/>
<keyword evidence="3" id="KW-0999">Mitochondrion inner membrane</keyword>
<evidence type="ECO:0000256" key="3">
    <source>
        <dbReference type="RuleBase" id="RU364104"/>
    </source>
</evidence>
<gene>
    <name evidence="5" type="ORF">BRETT_003618</name>
    <name evidence="4" type="ORF">HII12_004381</name>
</gene>
<keyword evidence="2" id="KW-1015">Disulfide bond</keyword>
<dbReference type="GeneID" id="64575541"/>
<dbReference type="RefSeq" id="XP_041135963.1">
    <property type="nucleotide sequence ID" value="XM_041282124.1"/>
</dbReference>
<keyword evidence="3" id="KW-0143">Chaperone</keyword>
<dbReference type="AlphaFoldDB" id="A0A8H6ERJ4"/>
<evidence type="ECO:0000313" key="5">
    <source>
        <dbReference type="EMBL" id="QOU19470.1"/>
    </source>
</evidence>
<sequence>MGAEYNREEKKPPVWLLSPKEEKQVFNNWRDSAWKYCNEYVKKFAECEQTAGLGVWFKCKKEGKEMRNCIDGRRQKKYVDEERDKFIEEKMKKAGILSKEDQEAILRDETLSVVNDDSQDSKK</sequence>
<dbReference type="KEGG" id="bbrx:BRETT_003618"/>
<dbReference type="EMBL" id="CP063134">
    <property type="protein sequence ID" value="QOU19470.1"/>
    <property type="molecule type" value="Genomic_DNA"/>
</dbReference>
<comment type="function">
    <text evidence="3">Required for mitochondrial cytochrome c oxidase (COX) assembly and respiration.</text>
</comment>
<comment type="similarity">
    <text evidence="1 3">Belongs to the CMC family.</text>
</comment>
<dbReference type="EMBL" id="JABCYN010000041">
    <property type="protein sequence ID" value="KAF6007492.1"/>
    <property type="molecule type" value="Genomic_DNA"/>
</dbReference>
<dbReference type="Pfam" id="PF08583">
    <property type="entry name" value="Cmc1"/>
    <property type="match status" value="1"/>
</dbReference>
<accession>A0A8H6ERJ4</accession>
<reference evidence="5" key="2">
    <citation type="submission" date="2020-10" db="EMBL/GenBank/DDBJ databases">
        <authorList>
            <person name="Palmer J.M."/>
        </authorList>
    </citation>
    <scope>NUCLEOTIDE SEQUENCE</scope>
    <source>
        <strain evidence="5">UCD 2041</strain>
    </source>
</reference>
<evidence type="ECO:0000256" key="1">
    <source>
        <dbReference type="ARBA" id="ARBA00007347"/>
    </source>
</evidence>
<dbReference type="Proteomes" id="UP000568158">
    <property type="component" value="Unassembled WGS sequence"/>
</dbReference>
<keyword evidence="3" id="KW-0496">Mitochondrion</keyword>
<dbReference type="GO" id="GO:0005743">
    <property type="term" value="C:mitochondrial inner membrane"/>
    <property type="evidence" value="ECO:0007669"/>
    <property type="project" value="UniProtKB-SubCell"/>
</dbReference>
<protein>
    <recommendedName>
        <fullName evidence="3">COX assembly mitochondrial protein</fullName>
    </recommendedName>
</protein>
<reference evidence="4 6" key="1">
    <citation type="journal article" date="2020" name="Appl. Microbiol. Biotechnol.">
        <title>Targeted gene deletion in Brettanomyces bruxellensis with an expression-free CRISPR-Cas9 system.</title>
        <authorList>
            <person name="Varela C."/>
            <person name="Bartel C."/>
            <person name="Onetto C."/>
            <person name="Borneman A."/>
        </authorList>
    </citation>
    <scope>NUCLEOTIDE SEQUENCE [LARGE SCALE GENOMIC DNA]</scope>
    <source>
        <strain evidence="4 6">AWRI1613</strain>
    </source>
</reference>
<evidence type="ECO:0000313" key="6">
    <source>
        <dbReference type="Proteomes" id="UP000568158"/>
    </source>
</evidence>
<proteinExistence type="inferred from homology"/>
<reference evidence="5" key="3">
    <citation type="journal article" name="BMC Genomics">
        <title>New genome assemblies reveal patterns of domestication and adaptation across Brettanomyces (Dekkera) species.</title>
        <authorList>
            <person name="Roach M.J."/>
            <person name="Borneman A.R."/>
        </authorList>
    </citation>
    <scope>NUCLEOTIDE SEQUENCE</scope>
    <source>
        <strain evidence="5">UCD 2041</strain>
    </source>
</reference>
<name>A0A8H6ERJ4_DEKBR</name>
<evidence type="ECO:0000256" key="2">
    <source>
        <dbReference type="ARBA" id="ARBA00023157"/>
    </source>
</evidence>
<dbReference type="InterPro" id="IPR013892">
    <property type="entry name" value="Cyt_c_biogenesis_Cmc1-like"/>
</dbReference>